<evidence type="ECO:0000313" key="1">
    <source>
        <dbReference type="EMBL" id="EAY29439.1"/>
    </source>
</evidence>
<reference evidence="1 2" key="1">
    <citation type="submission" date="2007-01" db="EMBL/GenBank/DDBJ databases">
        <authorList>
            <person name="Haygood M."/>
            <person name="Podell S."/>
            <person name="Anderson C."/>
            <person name="Hopkinson B."/>
            <person name="Roe K."/>
            <person name="Barbeau K."/>
            <person name="Gaasterland T."/>
            <person name="Ferriera S."/>
            <person name="Johnson J."/>
            <person name="Kravitz S."/>
            <person name="Beeson K."/>
            <person name="Sutton G."/>
            <person name="Rogers Y.-H."/>
            <person name="Friedman R."/>
            <person name="Frazier M."/>
            <person name="Venter J.C."/>
        </authorList>
    </citation>
    <scope>NUCLEOTIDE SEQUENCE [LARGE SCALE GENOMIC DNA]</scope>
    <source>
        <strain evidence="1 2">ATCC 23134</strain>
    </source>
</reference>
<protein>
    <submittedName>
        <fullName evidence="1">Uncharacterized protein</fullName>
    </submittedName>
</protein>
<dbReference type="Proteomes" id="UP000004095">
    <property type="component" value="Unassembled WGS sequence"/>
</dbReference>
<proteinExistence type="predicted"/>
<organism evidence="1 2">
    <name type="scientific">Microscilla marina ATCC 23134</name>
    <dbReference type="NCBI Taxonomy" id="313606"/>
    <lineage>
        <taxon>Bacteria</taxon>
        <taxon>Pseudomonadati</taxon>
        <taxon>Bacteroidota</taxon>
        <taxon>Cytophagia</taxon>
        <taxon>Cytophagales</taxon>
        <taxon>Microscillaceae</taxon>
        <taxon>Microscilla</taxon>
    </lineage>
</organism>
<comment type="caution">
    <text evidence="1">The sequence shown here is derived from an EMBL/GenBank/DDBJ whole genome shotgun (WGS) entry which is preliminary data.</text>
</comment>
<name>A1ZJY6_MICM2</name>
<sequence>MAQLYFIPLEDFIQNEKWWQLLLPPFCTKMFLVNTQGTTIFSYSKTHNNSEAL</sequence>
<evidence type="ECO:0000313" key="2">
    <source>
        <dbReference type="Proteomes" id="UP000004095"/>
    </source>
</evidence>
<keyword evidence="2" id="KW-1185">Reference proteome</keyword>
<dbReference type="EMBL" id="AAWS01000011">
    <property type="protein sequence ID" value="EAY29439.1"/>
    <property type="molecule type" value="Genomic_DNA"/>
</dbReference>
<dbReference type="AlphaFoldDB" id="A1ZJY6"/>
<gene>
    <name evidence="1" type="ORF">M23134_01499</name>
</gene>
<accession>A1ZJY6</accession>